<gene>
    <name evidence="2" type="ORF">HW115_17835</name>
</gene>
<dbReference type="Pfam" id="PF07090">
    <property type="entry name" value="GATase1_like"/>
    <property type="match status" value="1"/>
</dbReference>
<dbReference type="InterPro" id="IPR029062">
    <property type="entry name" value="Class_I_gatase-like"/>
</dbReference>
<organism evidence="2 3">
    <name type="scientific">Oceaniferula marina</name>
    <dbReference type="NCBI Taxonomy" id="2748318"/>
    <lineage>
        <taxon>Bacteria</taxon>
        <taxon>Pseudomonadati</taxon>
        <taxon>Verrucomicrobiota</taxon>
        <taxon>Verrucomicrobiia</taxon>
        <taxon>Verrucomicrobiales</taxon>
        <taxon>Verrucomicrobiaceae</taxon>
        <taxon>Oceaniferula</taxon>
    </lineage>
</organism>
<proteinExistence type="predicted"/>
<dbReference type="PANTHER" id="PTHR37947:SF1">
    <property type="entry name" value="BLL2462 PROTEIN"/>
    <property type="match status" value="1"/>
</dbReference>
<dbReference type="RefSeq" id="WP_178934626.1">
    <property type="nucleotide sequence ID" value="NZ_JACBAZ010000012.1"/>
</dbReference>
<protein>
    <recommendedName>
        <fullName evidence="1">Putative glutamine amidotransferase domain-containing protein</fullName>
    </recommendedName>
</protein>
<name>A0A851GIZ7_9BACT</name>
<evidence type="ECO:0000313" key="2">
    <source>
        <dbReference type="EMBL" id="NWK57483.1"/>
    </source>
</evidence>
<evidence type="ECO:0000313" key="3">
    <source>
        <dbReference type="Proteomes" id="UP000557872"/>
    </source>
</evidence>
<dbReference type="SUPFAM" id="SSF52317">
    <property type="entry name" value="Class I glutamine amidotransferase-like"/>
    <property type="match status" value="1"/>
</dbReference>
<keyword evidence="3" id="KW-1185">Reference proteome</keyword>
<dbReference type="AlphaFoldDB" id="A0A851GIZ7"/>
<evidence type="ECO:0000259" key="1">
    <source>
        <dbReference type="Pfam" id="PF07090"/>
    </source>
</evidence>
<dbReference type="PANTHER" id="PTHR37947">
    <property type="entry name" value="BLL2462 PROTEIN"/>
    <property type="match status" value="1"/>
</dbReference>
<reference evidence="2 3" key="1">
    <citation type="submission" date="2020-07" db="EMBL/GenBank/DDBJ databases">
        <title>Roseicoccus Jingziensis gen. nov., sp. nov., isolated from coastal seawater.</title>
        <authorList>
            <person name="Feng X."/>
        </authorList>
    </citation>
    <scope>NUCLEOTIDE SEQUENCE [LARGE SCALE GENOMIC DNA]</scope>
    <source>
        <strain evidence="2 3">N1E253</strain>
    </source>
</reference>
<dbReference type="EMBL" id="JACBAZ010000012">
    <property type="protein sequence ID" value="NWK57483.1"/>
    <property type="molecule type" value="Genomic_DNA"/>
</dbReference>
<accession>A0A851GIZ7</accession>
<dbReference type="InterPro" id="IPR010768">
    <property type="entry name" value="GATase1-like"/>
</dbReference>
<dbReference type="Proteomes" id="UP000557872">
    <property type="component" value="Unassembled WGS sequence"/>
</dbReference>
<comment type="caution">
    <text evidence="2">The sequence shown here is derived from an EMBL/GenBank/DDBJ whole genome shotgun (WGS) entry which is preliminary data.</text>
</comment>
<dbReference type="Gene3D" id="3.40.50.880">
    <property type="match status" value="1"/>
</dbReference>
<sequence length="262" mass="29778">MTKKKIYYIGDWAVMLGPYFAETPFNNAMKGVEMFNYGKYLQAALESSGEYEVTSVPTWDFYRMAPGEWEQILESYDTIIFSDVELKNFQLAPSFFDRSQFGGEPLTFPDRVRLTVEAMHAGTHMMFLGGWLSFNGEMGKGGWGRSRLAEILPVECLSVEDLVESTEGFRGLVKKPEHMIFNGIDIHHTPPILGYNRVLPKEECQVLACWEGSSDPMLAVGTFGAGRSLAYTSDPAPHWGCNFVYWDDYARFWLNAMKYLLS</sequence>
<feature type="domain" description="Putative glutamine amidotransferase" evidence="1">
    <location>
        <begin position="37"/>
        <end position="260"/>
    </location>
</feature>